<protein>
    <submittedName>
        <fullName evidence="2">Alpha/beta hydrolase</fullName>
    </submittedName>
</protein>
<dbReference type="InterPro" id="IPR000073">
    <property type="entry name" value="AB_hydrolase_1"/>
</dbReference>
<sequence length="246" mass="25620">MRAVTSADGTGIAVEVVGSGVPVVLVGGAFNDRNSTADLGGLLAEAGLSAVSYDRRGRGDSSDTQPYAVEREIEDLVAVLESVGGSAVYGMSSGGILVLLAALQGLGISRVAVYEPPFNDDPSEEFAEAQARRSREEAVEAFLATTGMPPQAIDGMRQGPAWPYLLGLAHTLSYDARIVARGSTDALAALEIPVLVVDGDASPPFLRNAAKSVAEAVPNATRVSLPDQTHNVDIRVLAPELVRFFS</sequence>
<evidence type="ECO:0000259" key="1">
    <source>
        <dbReference type="Pfam" id="PF12697"/>
    </source>
</evidence>
<reference evidence="2" key="1">
    <citation type="submission" date="2023-02" db="EMBL/GenBank/DDBJ databases">
        <title>Actinokineospora globicatena NBRC 15670.</title>
        <authorList>
            <person name="Ichikawa N."/>
            <person name="Sato H."/>
            <person name="Tonouchi N."/>
        </authorList>
    </citation>
    <scope>NUCLEOTIDE SEQUENCE</scope>
    <source>
        <strain evidence="2">NBRC 15670</strain>
    </source>
</reference>
<dbReference type="AlphaFoldDB" id="A0A9W6VD46"/>
<evidence type="ECO:0000313" key="3">
    <source>
        <dbReference type="Proteomes" id="UP001165042"/>
    </source>
</evidence>
<accession>A0A9W6VD46</accession>
<dbReference type="PANTHER" id="PTHR43433:SF5">
    <property type="entry name" value="AB HYDROLASE-1 DOMAIN-CONTAINING PROTEIN"/>
    <property type="match status" value="1"/>
</dbReference>
<dbReference type="PANTHER" id="PTHR43433">
    <property type="entry name" value="HYDROLASE, ALPHA/BETA FOLD FAMILY PROTEIN"/>
    <property type="match status" value="1"/>
</dbReference>
<comment type="caution">
    <text evidence="2">The sequence shown here is derived from an EMBL/GenBank/DDBJ whole genome shotgun (WGS) entry which is preliminary data.</text>
</comment>
<feature type="domain" description="AB hydrolase-1" evidence="1">
    <location>
        <begin position="23"/>
        <end position="230"/>
    </location>
</feature>
<dbReference type="InterPro" id="IPR050471">
    <property type="entry name" value="AB_hydrolase"/>
</dbReference>
<keyword evidence="2" id="KW-0378">Hydrolase</keyword>
<dbReference type="Pfam" id="PF12697">
    <property type="entry name" value="Abhydrolase_6"/>
    <property type="match status" value="1"/>
</dbReference>
<dbReference type="GO" id="GO:0004806">
    <property type="term" value="F:triacylglycerol lipase activity"/>
    <property type="evidence" value="ECO:0007669"/>
    <property type="project" value="TreeGrafter"/>
</dbReference>
<evidence type="ECO:0000313" key="2">
    <source>
        <dbReference type="EMBL" id="GLW95644.1"/>
    </source>
</evidence>
<organism evidence="2 3">
    <name type="scientific">Actinokineospora globicatena</name>
    <dbReference type="NCBI Taxonomy" id="103729"/>
    <lineage>
        <taxon>Bacteria</taxon>
        <taxon>Bacillati</taxon>
        <taxon>Actinomycetota</taxon>
        <taxon>Actinomycetes</taxon>
        <taxon>Pseudonocardiales</taxon>
        <taxon>Pseudonocardiaceae</taxon>
        <taxon>Actinokineospora</taxon>
    </lineage>
</organism>
<keyword evidence="3" id="KW-1185">Reference proteome</keyword>
<proteinExistence type="predicted"/>
<dbReference type="InterPro" id="IPR029058">
    <property type="entry name" value="AB_hydrolase_fold"/>
</dbReference>
<dbReference type="EMBL" id="BSSD01000015">
    <property type="protein sequence ID" value="GLW95644.1"/>
    <property type="molecule type" value="Genomic_DNA"/>
</dbReference>
<dbReference type="RefSeq" id="WP_285613380.1">
    <property type="nucleotide sequence ID" value="NZ_BSSD01000015.1"/>
</dbReference>
<gene>
    <name evidence="2" type="ORF">Aglo03_64600</name>
</gene>
<dbReference type="Proteomes" id="UP001165042">
    <property type="component" value="Unassembled WGS sequence"/>
</dbReference>
<dbReference type="GO" id="GO:0046503">
    <property type="term" value="P:glycerolipid catabolic process"/>
    <property type="evidence" value="ECO:0007669"/>
    <property type="project" value="TreeGrafter"/>
</dbReference>
<name>A0A9W6VD46_9PSEU</name>
<dbReference type="SUPFAM" id="SSF53474">
    <property type="entry name" value="alpha/beta-Hydrolases"/>
    <property type="match status" value="1"/>
</dbReference>
<dbReference type="Gene3D" id="3.40.50.1820">
    <property type="entry name" value="alpha/beta hydrolase"/>
    <property type="match status" value="1"/>
</dbReference>